<keyword evidence="2" id="KW-1185">Reference proteome</keyword>
<reference evidence="1" key="1">
    <citation type="submission" date="2022-08" db="EMBL/GenBank/DDBJ databases">
        <title>Genome Sequence of Fusarium decemcellulare.</title>
        <authorList>
            <person name="Buettner E."/>
        </authorList>
    </citation>
    <scope>NUCLEOTIDE SEQUENCE</scope>
    <source>
        <strain evidence="1">Babe19</strain>
    </source>
</reference>
<organism evidence="1 2">
    <name type="scientific">Fusarium decemcellulare</name>
    <dbReference type="NCBI Taxonomy" id="57161"/>
    <lineage>
        <taxon>Eukaryota</taxon>
        <taxon>Fungi</taxon>
        <taxon>Dikarya</taxon>
        <taxon>Ascomycota</taxon>
        <taxon>Pezizomycotina</taxon>
        <taxon>Sordariomycetes</taxon>
        <taxon>Hypocreomycetidae</taxon>
        <taxon>Hypocreales</taxon>
        <taxon>Nectriaceae</taxon>
        <taxon>Fusarium</taxon>
        <taxon>Fusarium decemcellulare species complex</taxon>
    </lineage>
</organism>
<accession>A0ACC1SHJ5</accession>
<dbReference type="EMBL" id="JANRMS010000445">
    <property type="protein sequence ID" value="KAJ3539729.1"/>
    <property type="molecule type" value="Genomic_DNA"/>
</dbReference>
<sequence>MCRVSGFACGGYTKDIFFDFEDDPLTGVARFRRPLLTERERKCMSESILSDIPPALATWHLSQLDDECDRISPSRDIQLSRGPFGAFRITGQHSLDTTHDLTSLPEAPEELDTHQDHGALQLDDETMPLDQDGDLEFVSPSIEITTLPSAASRLGPSQLEHSSALSRTDWLKFLDGLPVGNWLDMTGVDVPDWWNSMGIDSSGFVPNTTDNRPTPASQQASVPTPQRLDHLQLSRTMHTDSPSHCASTPSSGSISLQMDTNVPRDAVFLLKHYGTTVLRGLTPYRHSKTPWHILFLPHVKSCLAALTLGEDMDHASLCAFFGTLAISAFSLGGIYSSTKWLDQGKTYHQRAHFHVRMMLETAYHIPKTAKYKSILMALLTMVQISILSGNRDEAEYYFLETEKFIRLRGLNRRKSRKVRLLHHCYVFERLSHESTFTESRFNLVHRSQVRAAIESSDAVGYSHDSLSFRLSNWSNLDQEMLKVKCQEEGENDLHLQRPGIWSATLYPEIFGMPELHLFMLSLIIRLGREKDGDHEQPVPPGVALKQFLGRAKAVERWVNQLHMLQRSIWIVEAPADPEHEQSVVLLNCLSDTMQHALAVYFYRRIYDLDSGMLQKHVLAVRDCVLRFDASDAGMGYGSLRLIWPAFIAACESDDADVRASFSQWFEDSSRRSGLRIFAETKERIERVWEEREHAGSAAVS</sequence>
<dbReference type="Proteomes" id="UP001148629">
    <property type="component" value="Unassembled WGS sequence"/>
</dbReference>
<name>A0ACC1SHJ5_9HYPO</name>
<evidence type="ECO:0000313" key="1">
    <source>
        <dbReference type="EMBL" id="KAJ3539729.1"/>
    </source>
</evidence>
<gene>
    <name evidence="1" type="ORF">NM208_g5375</name>
</gene>
<protein>
    <submittedName>
        <fullName evidence="1">Uncharacterized protein</fullName>
    </submittedName>
</protein>
<proteinExistence type="predicted"/>
<comment type="caution">
    <text evidence="1">The sequence shown here is derived from an EMBL/GenBank/DDBJ whole genome shotgun (WGS) entry which is preliminary data.</text>
</comment>
<evidence type="ECO:0000313" key="2">
    <source>
        <dbReference type="Proteomes" id="UP001148629"/>
    </source>
</evidence>